<feature type="chain" id="PRO_5005798601" evidence="1">
    <location>
        <begin position="23"/>
        <end position="203"/>
    </location>
</feature>
<protein>
    <submittedName>
        <fullName evidence="2">Uncharacterized protein</fullName>
    </submittedName>
</protein>
<sequence length="203" mass="22194">MKPTPAILGAITLAITAGTALGMSTPTDPLTNYSDTLSTLPQHAMESRSSDAARKMIAPRDQYPLETPDGVVEVSELAYHGRLRNRMREQPLYGATSEAEAFAMEQNLSTAEYRRYERSAALDAQQPDLSATGDRAVQRASTQQNLPQNFVPLESGIFENTGSVRAGAEPEEANRRDRFARRDADLAGKARTINVQAELALRD</sequence>
<dbReference type="AlphaFoldDB" id="A0A0M4MRR7"/>
<dbReference type="Proteomes" id="UP000057938">
    <property type="component" value="Chromosome"/>
</dbReference>
<proteinExistence type="predicted"/>
<gene>
    <name evidence="2" type="ORF">AMC99_00408</name>
</gene>
<dbReference type="EMBL" id="CP012669">
    <property type="protein sequence ID" value="ALE15720.1"/>
    <property type="molecule type" value="Genomic_DNA"/>
</dbReference>
<dbReference type="OrthoDB" id="7410599at2"/>
<evidence type="ECO:0000256" key="1">
    <source>
        <dbReference type="SAM" id="SignalP"/>
    </source>
</evidence>
<organism evidence="2 3">
    <name type="scientific">Altererythrobacter epoxidivorans</name>
    <dbReference type="NCBI Taxonomy" id="361183"/>
    <lineage>
        <taxon>Bacteria</taxon>
        <taxon>Pseudomonadati</taxon>
        <taxon>Pseudomonadota</taxon>
        <taxon>Alphaproteobacteria</taxon>
        <taxon>Sphingomonadales</taxon>
        <taxon>Erythrobacteraceae</taxon>
        <taxon>Altererythrobacter</taxon>
    </lineage>
</organism>
<dbReference type="KEGG" id="aep:AMC99_00408"/>
<keyword evidence="1" id="KW-0732">Signal</keyword>
<evidence type="ECO:0000313" key="3">
    <source>
        <dbReference type="Proteomes" id="UP000057938"/>
    </source>
</evidence>
<feature type="signal peptide" evidence="1">
    <location>
        <begin position="1"/>
        <end position="22"/>
    </location>
</feature>
<evidence type="ECO:0000313" key="2">
    <source>
        <dbReference type="EMBL" id="ALE15720.1"/>
    </source>
</evidence>
<reference evidence="2 3" key="1">
    <citation type="submission" date="2015-09" db="EMBL/GenBank/DDBJ databases">
        <title>Complete genome sequence of a benzo[a]pyrene-degrading bacterium Altererythrobacter epoxidivorans CGMCC 1.7731T.</title>
        <authorList>
            <person name="Li Z."/>
            <person name="Cheng H."/>
            <person name="Huo Y."/>
            <person name="Xu X."/>
        </authorList>
    </citation>
    <scope>NUCLEOTIDE SEQUENCE [LARGE SCALE GENOMIC DNA]</scope>
    <source>
        <strain evidence="2 3">CGMCC 1.7731</strain>
    </source>
</reference>
<name>A0A0M4MRR7_9SPHN</name>
<dbReference type="STRING" id="361183.AMC99_00408"/>
<accession>A0A0M4MRR7</accession>
<dbReference type="RefSeq" id="WP_061922125.1">
    <property type="nucleotide sequence ID" value="NZ_CP012669.1"/>
</dbReference>
<keyword evidence="3" id="KW-1185">Reference proteome</keyword>
<dbReference type="PATRIC" id="fig|361183.4.peg.403"/>